<evidence type="ECO:0008006" key="3">
    <source>
        <dbReference type="Google" id="ProtNLM"/>
    </source>
</evidence>
<protein>
    <recommendedName>
        <fullName evidence="3">Metastriate one of each protein family</fullName>
    </recommendedName>
</protein>
<keyword evidence="1" id="KW-0732">Signal</keyword>
<organism evidence="2">
    <name type="scientific">Rhipicephalus appendiculatus</name>
    <name type="common">Brown ear tick</name>
    <dbReference type="NCBI Taxonomy" id="34631"/>
    <lineage>
        <taxon>Eukaryota</taxon>
        <taxon>Metazoa</taxon>
        <taxon>Ecdysozoa</taxon>
        <taxon>Arthropoda</taxon>
        <taxon>Chelicerata</taxon>
        <taxon>Arachnida</taxon>
        <taxon>Acari</taxon>
        <taxon>Parasitiformes</taxon>
        <taxon>Ixodida</taxon>
        <taxon>Ixodoidea</taxon>
        <taxon>Ixodidae</taxon>
        <taxon>Rhipicephalinae</taxon>
        <taxon>Rhipicephalus</taxon>
        <taxon>Rhipicephalus</taxon>
    </lineage>
</organism>
<name>A0A131YJG1_RHIAP</name>
<accession>A0A131YJG1</accession>
<feature type="signal peptide" evidence="1">
    <location>
        <begin position="1"/>
        <end position="21"/>
    </location>
</feature>
<evidence type="ECO:0000256" key="1">
    <source>
        <dbReference type="SAM" id="SignalP"/>
    </source>
</evidence>
<dbReference type="EMBL" id="GEDV01009460">
    <property type="protein sequence ID" value="JAP79097.1"/>
    <property type="molecule type" value="Transcribed_RNA"/>
</dbReference>
<evidence type="ECO:0000313" key="2">
    <source>
        <dbReference type="EMBL" id="JAP79097.1"/>
    </source>
</evidence>
<dbReference type="AlphaFoldDB" id="A0A131YJG1"/>
<proteinExistence type="predicted"/>
<reference evidence="2" key="1">
    <citation type="journal article" date="2016" name="Ticks Tick Borne Dis.">
        <title>De novo assembly and annotation of the salivary gland transcriptome of Rhipicephalus appendiculatus male and female ticks during blood feeding.</title>
        <authorList>
            <person name="de Castro M.H."/>
            <person name="de Klerk D."/>
            <person name="Pienaar R."/>
            <person name="Latif A.A."/>
            <person name="Rees D.J."/>
            <person name="Mans B.J."/>
        </authorList>
    </citation>
    <scope>NUCLEOTIDE SEQUENCE</scope>
    <source>
        <tissue evidence="2">Salivary glands</tissue>
    </source>
</reference>
<sequence length="209" mass="23211">MAVRQSFIALILMASYGVTIAYNRGCDFGELDLDGALDKVIGLLPRYHMPDERGFRRVFKGLEAGTLNITGLDKIQRYGPIQSYCVNGSRLISVDLIDRGDAMLTLPLRACSGQEGTLNLRTELARFTLIFRVEAAGPNQEATLLFEGPIVPVIILEPQIYIDGAGNGLRVATISLSKLFPALTQQVWVDYFLIYFRGVLRHALRDAFQ</sequence>
<feature type="chain" id="PRO_5007285391" description="Metastriate one of each protein family" evidence="1">
    <location>
        <begin position="22"/>
        <end position="209"/>
    </location>
</feature>